<evidence type="ECO:0000313" key="4">
    <source>
        <dbReference type="Proteomes" id="UP000604046"/>
    </source>
</evidence>
<keyword evidence="2" id="KW-0472">Membrane</keyword>
<feature type="transmembrane region" description="Helical" evidence="2">
    <location>
        <begin position="308"/>
        <end position="326"/>
    </location>
</feature>
<keyword evidence="2" id="KW-0812">Transmembrane</keyword>
<dbReference type="AlphaFoldDB" id="A0A812UM58"/>
<sequence length="346" mass="36813">MFENLTPTPWSPGGEPCPLAAICSRDAPGTTNMDFGHALLETRGTGAGPAQPEMGSEDRTFPMPSVPMQPQLPPAEQPEIHALQEDPAIVSAEVQAAEEAARAVAALQQLQQAAKDGAYAQWTLRRHGLRSTASDESKRRAKELQAAMAQLRRVTQEPLTQQNVKELENAGRSASEAISRLQVAETAALRERATEAKHQLLEGAKSWVAGIEHQAKSPQLAQQAKEAGTQLGKSLTAALSEATQHTAEASLHRTAERRALLRGILSQAADTASPAKQTTEAKQEAPESLVERSAPAEPKAKAVSGERLLAGVCVVGALYGLVGFALRRRAVKPCADSRDIALLTMA</sequence>
<evidence type="ECO:0000313" key="3">
    <source>
        <dbReference type="EMBL" id="CAE7570398.1"/>
    </source>
</evidence>
<accession>A0A812UM58</accession>
<feature type="region of interest" description="Disordered" evidence="1">
    <location>
        <begin position="269"/>
        <end position="298"/>
    </location>
</feature>
<feature type="compositionally biased region" description="Polar residues" evidence="1">
    <location>
        <begin position="269"/>
        <end position="278"/>
    </location>
</feature>
<reference evidence="3" key="1">
    <citation type="submission" date="2021-02" db="EMBL/GenBank/DDBJ databases">
        <authorList>
            <person name="Dougan E. K."/>
            <person name="Rhodes N."/>
            <person name="Thang M."/>
            <person name="Chan C."/>
        </authorList>
    </citation>
    <scope>NUCLEOTIDE SEQUENCE</scope>
</reference>
<dbReference type="Proteomes" id="UP000604046">
    <property type="component" value="Unassembled WGS sequence"/>
</dbReference>
<dbReference type="EMBL" id="CAJNDS010002712">
    <property type="protein sequence ID" value="CAE7570398.1"/>
    <property type="molecule type" value="Genomic_DNA"/>
</dbReference>
<dbReference type="OrthoDB" id="433545at2759"/>
<gene>
    <name evidence="3" type="ORF">SNAT2548_LOCUS32464</name>
</gene>
<keyword evidence="2" id="KW-1133">Transmembrane helix</keyword>
<keyword evidence="4" id="KW-1185">Reference proteome</keyword>
<evidence type="ECO:0000256" key="2">
    <source>
        <dbReference type="SAM" id="Phobius"/>
    </source>
</evidence>
<feature type="region of interest" description="Disordered" evidence="1">
    <location>
        <begin position="157"/>
        <end position="176"/>
    </location>
</feature>
<evidence type="ECO:0000256" key="1">
    <source>
        <dbReference type="SAM" id="MobiDB-lite"/>
    </source>
</evidence>
<proteinExistence type="predicted"/>
<protein>
    <submittedName>
        <fullName evidence="3">Uncharacterized protein</fullName>
    </submittedName>
</protein>
<name>A0A812UM58_9DINO</name>
<comment type="caution">
    <text evidence="3">The sequence shown here is derived from an EMBL/GenBank/DDBJ whole genome shotgun (WGS) entry which is preliminary data.</text>
</comment>
<organism evidence="3 4">
    <name type="scientific">Symbiodinium natans</name>
    <dbReference type="NCBI Taxonomy" id="878477"/>
    <lineage>
        <taxon>Eukaryota</taxon>
        <taxon>Sar</taxon>
        <taxon>Alveolata</taxon>
        <taxon>Dinophyceae</taxon>
        <taxon>Suessiales</taxon>
        <taxon>Symbiodiniaceae</taxon>
        <taxon>Symbiodinium</taxon>
    </lineage>
</organism>